<evidence type="ECO:0000256" key="1">
    <source>
        <dbReference type="SAM" id="Phobius"/>
    </source>
</evidence>
<evidence type="ECO:0000313" key="2">
    <source>
        <dbReference type="EMBL" id="SDM14315.1"/>
    </source>
</evidence>
<feature type="transmembrane region" description="Helical" evidence="1">
    <location>
        <begin position="18"/>
        <end position="41"/>
    </location>
</feature>
<accession>A0A1G9QVM9</accession>
<feature type="transmembrane region" description="Helical" evidence="1">
    <location>
        <begin position="187"/>
        <end position="205"/>
    </location>
</feature>
<feature type="transmembrane region" description="Helical" evidence="1">
    <location>
        <begin position="152"/>
        <end position="175"/>
    </location>
</feature>
<evidence type="ECO:0000313" key="3">
    <source>
        <dbReference type="Proteomes" id="UP000199451"/>
    </source>
</evidence>
<dbReference type="AlphaFoldDB" id="A0A1G9QVM9"/>
<dbReference type="Proteomes" id="UP000199451">
    <property type="component" value="Unassembled WGS sequence"/>
</dbReference>
<proteinExistence type="predicted"/>
<sequence length="277" mass="29751">MIGHGPLQLATFLEVLPAWLPVVTISLGICLLLTGMSNQYLSSYIGHWPAYNGLVGVVLTGSITGSVAGATYLTIVRSDLLLLFVFFTFVSGQLIQGAVAARVIEKIVTVLSEISKAVSGEAGGPGQHGSATVRHYLTLGVEYLVGKMKDRLLIFLVTGVISAYTTLTIVAVFVVGDGHVLEAIERFWTGFLLLTIAGVAFDFRYFAHRVSYTAALGLVIAASGAFLYSPVGFSNLTGALAPYLENPIPDWMRLPLGAFGFFAGVVLWSFFYMKLNR</sequence>
<keyword evidence="1" id="KW-0812">Transmembrane</keyword>
<dbReference type="STRING" id="660521.SAMN04487949_1018"/>
<keyword evidence="1" id="KW-1133">Transmembrane helix</keyword>
<feature type="transmembrane region" description="Helical" evidence="1">
    <location>
        <begin position="81"/>
        <end position="104"/>
    </location>
</feature>
<gene>
    <name evidence="2" type="ORF">SAMN04487949_1018</name>
</gene>
<dbReference type="RefSeq" id="WP_089694688.1">
    <property type="nucleotide sequence ID" value="NZ_FNHL01000001.1"/>
</dbReference>
<feature type="transmembrane region" description="Helical" evidence="1">
    <location>
        <begin position="53"/>
        <end position="75"/>
    </location>
</feature>
<feature type="transmembrane region" description="Helical" evidence="1">
    <location>
        <begin position="212"/>
        <end position="231"/>
    </location>
</feature>
<name>A0A1G9QVM9_9EURY</name>
<feature type="transmembrane region" description="Helical" evidence="1">
    <location>
        <begin position="251"/>
        <end position="273"/>
    </location>
</feature>
<dbReference type="OrthoDB" id="351178at2157"/>
<keyword evidence="1" id="KW-0472">Membrane</keyword>
<reference evidence="3" key="1">
    <citation type="submission" date="2016-10" db="EMBL/GenBank/DDBJ databases">
        <authorList>
            <person name="Varghese N."/>
            <person name="Submissions S."/>
        </authorList>
    </citation>
    <scope>NUCLEOTIDE SEQUENCE [LARGE SCALE GENOMIC DNA]</scope>
    <source>
        <strain evidence="3">CGMCC 1.10119</strain>
    </source>
</reference>
<dbReference type="EMBL" id="FNHL01000001">
    <property type="protein sequence ID" value="SDM14315.1"/>
    <property type="molecule type" value="Genomic_DNA"/>
</dbReference>
<keyword evidence="3" id="KW-1185">Reference proteome</keyword>
<protein>
    <submittedName>
        <fullName evidence="2">Uncharacterized protein</fullName>
    </submittedName>
</protein>
<organism evidence="2 3">
    <name type="scientific">Halogranum gelatinilyticum</name>
    <dbReference type="NCBI Taxonomy" id="660521"/>
    <lineage>
        <taxon>Archaea</taxon>
        <taxon>Methanobacteriati</taxon>
        <taxon>Methanobacteriota</taxon>
        <taxon>Stenosarchaea group</taxon>
        <taxon>Halobacteria</taxon>
        <taxon>Halobacteriales</taxon>
        <taxon>Haloferacaceae</taxon>
    </lineage>
</organism>